<protein>
    <submittedName>
        <fullName evidence="1">Uncharacterized protein</fullName>
    </submittedName>
</protein>
<evidence type="ECO:0000313" key="1">
    <source>
        <dbReference type="EMBL" id="GBP04168.1"/>
    </source>
</evidence>
<proteinExistence type="predicted"/>
<evidence type="ECO:0000313" key="2">
    <source>
        <dbReference type="Proteomes" id="UP000299102"/>
    </source>
</evidence>
<organism evidence="1 2">
    <name type="scientific">Eumeta variegata</name>
    <name type="common">Bagworm moth</name>
    <name type="synonym">Eumeta japonica</name>
    <dbReference type="NCBI Taxonomy" id="151549"/>
    <lineage>
        <taxon>Eukaryota</taxon>
        <taxon>Metazoa</taxon>
        <taxon>Ecdysozoa</taxon>
        <taxon>Arthropoda</taxon>
        <taxon>Hexapoda</taxon>
        <taxon>Insecta</taxon>
        <taxon>Pterygota</taxon>
        <taxon>Neoptera</taxon>
        <taxon>Endopterygota</taxon>
        <taxon>Lepidoptera</taxon>
        <taxon>Glossata</taxon>
        <taxon>Ditrysia</taxon>
        <taxon>Tineoidea</taxon>
        <taxon>Psychidae</taxon>
        <taxon>Oiketicinae</taxon>
        <taxon>Eumeta</taxon>
    </lineage>
</organism>
<gene>
    <name evidence="1" type="ORF">EVAR_74881_1</name>
</gene>
<dbReference type="Proteomes" id="UP000299102">
    <property type="component" value="Unassembled WGS sequence"/>
</dbReference>
<reference evidence="1 2" key="1">
    <citation type="journal article" date="2019" name="Commun. Biol.">
        <title>The bagworm genome reveals a unique fibroin gene that provides high tensile strength.</title>
        <authorList>
            <person name="Kono N."/>
            <person name="Nakamura H."/>
            <person name="Ohtoshi R."/>
            <person name="Tomita M."/>
            <person name="Numata K."/>
            <person name="Arakawa K."/>
        </authorList>
    </citation>
    <scope>NUCLEOTIDE SEQUENCE [LARGE SCALE GENOMIC DNA]</scope>
</reference>
<dbReference type="AlphaFoldDB" id="A0A4C1SSE5"/>
<name>A0A4C1SSE5_EUMVA</name>
<keyword evidence="2" id="KW-1185">Reference proteome</keyword>
<dbReference type="EMBL" id="BGZK01000012">
    <property type="protein sequence ID" value="GBP04168.1"/>
    <property type="molecule type" value="Genomic_DNA"/>
</dbReference>
<sequence>MHTVFADSFIFSFSALHGCNIRRARAGILDACGGERRRNRRDASGSARAGAGVSAHRQAAYFKLKYIDATRGIPISRSYS</sequence>
<accession>A0A4C1SSE5</accession>
<comment type="caution">
    <text evidence="1">The sequence shown here is derived from an EMBL/GenBank/DDBJ whole genome shotgun (WGS) entry which is preliminary data.</text>
</comment>